<dbReference type="Pfam" id="PF18962">
    <property type="entry name" value="Por_Secre_tail"/>
    <property type="match status" value="1"/>
</dbReference>
<feature type="transmembrane region" description="Helical" evidence="2">
    <location>
        <begin position="12"/>
        <end position="30"/>
    </location>
</feature>
<feature type="region of interest" description="Disordered" evidence="1">
    <location>
        <begin position="42"/>
        <end position="61"/>
    </location>
</feature>
<name>A0A939JFD8_9BACT</name>
<keyword evidence="2" id="KW-0812">Transmembrane</keyword>
<evidence type="ECO:0000313" key="4">
    <source>
        <dbReference type="EMBL" id="MBO0360913.1"/>
    </source>
</evidence>
<evidence type="ECO:0000256" key="2">
    <source>
        <dbReference type="SAM" id="Phobius"/>
    </source>
</evidence>
<keyword evidence="2" id="KW-1133">Transmembrane helix</keyword>
<keyword evidence="5" id="KW-1185">Reference proteome</keyword>
<protein>
    <submittedName>
        <fullName evidence="4">T9SS type A sorting domain-containing protein</fullName>
    </submittedName>
</protein>
<dbReference type="RefSeq" id="WP_206986823.1">
    <property type="nucleotide sequence ID" value="NZ_JAFLQZ010000026.1"/>
</dbReference>
<comment type="caution">
    <text evidence="4">The sequence shown here is derived from an EMBL/GenBank/DDBJ whole genome shotgun (WGS) entry which is preliminary data.</text>
</comment>
<dbReference type="NCBIfam" id="TIGR04183">
    <property type="entry name" value="Por_Secre_tail"/>
    <property type="match status" value="1"/>
</dbReference>
<keyword evidence="2" id="KW-0472">Membrane</keyword>
<accession>A0A939JFD8</accession>
<reference evidence="4" key="1">
    <citation type="submission" date="2021-03" db="EMBL/GenBank/DDBJ databases">
        <authorList>
            <person name="Kim M.K."/>
        </authorList>
    </citation>
    <scope>NUCLEOTIDE SEQUENCE</scope>
    <source>
        <strain evidence="4">BT186</strain>
    </source>
</reference>
<dbReference type="EMBL" id="JAFLQZ010000026">
    <property type="protein sequence ID" value="MBO0360913.1"/>
    <property type="molecule type" value="Genomic_DNA"/>
</dbReference>
<dbReference type="InterPro" id="IPR026444">
    <property type="entry name" value="Secre_tail"/>
</dbReference>
<evidence type="ECO:0000313" key="5">
    <source>
        <dbReference type="Proteomes" id="UP000664144"/>
    </source>
</evidence>
<dbReference type="Gene3D" id="2.130.10.10">
    <property type="entry name" value="YVTN repeat-like/Quinoprotein amine dehydrogenase"/>
    <property type="match status" value="3"/>
</dbReference>
<organism evidence="4 5">
    <name type="scientific">Hymenobacter telluris</name>
    <dbReference type="NCBI Taxonomy" id="2816474"/>
    <lineage>
        <taxon>Bacteria</taxon>
        <taxon>Pseudomonadati</taxon>
        <taxon>Bacteroidota</taxon>
        <taxon>Cytophagia</taxon>
        <taxon>Cytophagales</taxon>
        <taxon>Hymenobacteraceae</taxon>
        <taxon>Hymenobacter</taxon>
    </lineage>
</organism>
<evidence type="ECO:0000256" key="1">
    <source>
        <dbReference type="SAM" id="MobiDB-lite"/>
    </source>
</evidence>
<dbReference type="AlphaFoldDB" id="A0A939JFD8"/>
<gene>
    <name evidence="4" type="ORF">J0X19_23335</name>
</gene>
<sequence>MKRTILGVRARQLLLGLATAGTVGGGAWWWQHQAEKSEVAYEMREEHEGEEEEDEDRPDRPDLALEQDIARTMDPALGRVPSERLVPAQQYAQQLLAQRANMRPTAGSIALTQWFERGPANVGGRTRALLVDAADPTGNTVWAGSVGGGLWKTTNGLAGATATTWQSIDNFFANLAITALVADPRNANTMYFGTGEGFFNADAVRGQGIWKSTNHGVTWAQLPSTNGVDFQYVQKLLVHPTNGDLYAGTRNGLFRSSNGGTTWVKVLGSGVGAVSDQIADIEIAADGTLYVGTGLRATDGIYRSSTGNASSWTKLNTLANSGLPTTGYYRIELACAPSRAQRVYAIMQNSANSQVLGLYRSDDGGDTWVTMTFPGGTASTLASSQAWYDLIATVSPTNPDLIYAGGLDMWRSATAGDDPVIWTKVSNWTAATTSPGYLHADHHAIVFATPDICYFGNDGGVSVTQNAAVATPATPIFSTRVNNYNVTQLYACAVHPTNVNYFLGGTQDNGTQRYNGAGTVSTTVATGGDGAFCFIDEDEPQYQFTSYVYAQYRRSTNNGTSFANQNISSSLGSFINPTDYDSRSNAMFGGYGANAMFRWLDATTTAGTTATSVALPGAGTVTHVTVSPGVLDRVYVGTNSGKVLRIDSARNVAPRTPVITEIKGTFSGSVSSVAVDKTNEQHLVVTYSNYGVVSVWETTNGGTAWRNVEGNLPDMPIRWALFDPTDGTRVLLATELGVWGTDNLSAGTVSWIPVNNGLANVRVDMLRMRTSDKQVAAATHGRGLYTTDALRVLSTNKGKAAATNGYVRNAYPNPFREQLNVELDRPAAAGTTFTLTDMQGRVVHRATARGNAREQAVQPPSNLASGAYILQVKGNGQIATRRVVKQ</sequence>
<evidence type="ECO:0000259" key="3">
    <source>
        <dbReference type="Pfam" id="PF18962"/>
    </source>
</evidence>
<feature type="domain" description="Secretion system C-terminal sorting" evidence="3">
    <location>
        <begin position="811"/>
        <end position="883"/>
    </location>
</feature>
<dbReference type="SUPFAM" id="SSF110296">
    <property type="entry name" value="Oligoxyloglucan reducing end-specific cellobiohydrolase"/>
    <property type="match status" value="2"/>
</dbReference>
<dbReference type="InterPro" id="IPR015943">
    <property type="entry name" value="WD40/YVTN_repeat-like_dom_sf"/>
</dbReference>
<proteinExistence type="predicted"/>
<dbReference type="Proteomes" id="UP000664144">
    <property type="component" value="Unassembled WGS sequence"/>
</dbReference>